<proteinExistence type="predicted"/>
<dbReference type="AlphaFoldDB" id="A0A7W0CHF1"/>
<evidence type="ECO:0000313" key="2">
    <source>
        <dbReference type="EMBL" id="MBA2891225.1"/>
    </source>
</evidence>
<name>A0A7W0CHF1_9ACTN</name>
<gene>
    <name evidence="2" type="ORF">HNR30_002566</name>
</gene>
<comment type="caution">
    <text evidence="2">The sequence shown here is derived from an EMBL/GenBank/DDBJ whole genome shotgun (WGS) entry which is preliminary data.</text>
</comment>
<accession>A0A7W0CHF1</accession>
<protein>
    <submittedName>
        <fullName evidence="2">Putative transposase</fullName>
    </submittedName>
</protein>
<evidence type="ECO:0000313" key="3">
    <source>
        <dbReference type="Proteomes" id="UP000530928"/>
    </source>
</evidence>
<sequence length="156" mass="17424">MNGHKGRTVRLRYMLHHDHEIEVFDAASGEYLGSAELQGQADDATIAQTHAVRADNQRQLERDLKLAARKRTQRYAPVATPQPAQVLGTLTSEEADQELSQARIRRPRPSRRPALMPLPDPDPGWVRPGQPVSAQASALPRDQRRPTDPSTGTLRR</sequence>
<dbReference type="Proteomes" id="UP000530928">
    <property type="component" value="Unassembled WGS sequence"/>
</dbReference>
<organism evidence="2 3">
    <name type="scientific">Nonomuraea soli</name>
    <dbReference type="NCBI Taxonomy" id="1032476"/>
    <lineage>
        <taxon>Bacteria</taxon>
        <taxon>Bacillati</taxon>
        <taxon>Actinomycetota</taxon>
        <taxon>Actinomycetes</taxon>
        <taxon>Streptosporangiales</taxon>
        <taxon>Streptosporangiaceae</taxon>
        <taxon>Nonomuraea</taxon>
    </lineage>
</organism>
<feature type="region of interest" description="Disordered" evidence="1">
    <location>
        <begin position="72"/>
        <end position="156"/>
    </location>
</feature>
<reference evidence="2 3" key="1">
    <citation type="submission" date="2020-07" db="EMBL/GenBank/DDBJ databases">
        <title>Genomic Encyclopedia of Type Strains, Phase IV (KMG-IV): sequencing the most valuable type-strain genomes for metagenomic binning, comparative biology and taxonomic classification.</title>
        <authorList>
            <person name="Goeker M."/>
        </authorList>
    </citation>
    <scope>NUCLEOTIDE SEQUENCE [LARGE SCALE GENOMIC DNA]</scope>
    <source>
        <strain evidence="2 3">DSM 45533</strain>
    </source>
</reference>
<evidence type="ECO:0000256" key="1">
    <source>
        <dbReference type="SAM" id="MobiDB-lite"/>
    </source>
</evidence>
<dbReference type="EMBL" id="JACDUR010000002">
    <property type="protein sequence ID" value="MBA2891225.1"/>
    <property type="molecule type" value="Genomic_DNA"/>
</dbReference>
<keyword evidence="3" id="KW-1185">Reference proteome</keyword>